<dbReference type="Proteomes" id="UP000781932">
    <property type="component" value="Unassembled WGS sequence"/>
</dbReference>
<keyword evidence="9" id="KW-1185">Reference proteome</keyword>
<feature type="region of interest" description="Disordered" evidence="6">
    <location>
        <begin position="814"/>
        <end position="841"/>
    </location>
</feature>
<dbReference type="CDD" id="cd00067">
    <property type="entry name" value="GAL4"/>
    <property type="match status" value="2"/>
</dbReference>
<proteinExistence type="predicted"/>
<evidence type="ECO:0000256" key="4">
    <source>
        <dbReference type="ARBA" id="ARBA00023163"/>
    </source>
</evidence>
<sequence>MIDKMAPGSNLRLEMVTMEDIPTLTEVWFAAFTDPELRRLWPDTPGVRKWWDDANRHDLLDKPFQRYIKVVDPDTLDTNGRSRIAAYAKWDLSMPEDRGRRYPPWHEDMPGEVCDVFFAREENERRRVMGNEKHYCATFQSLEVRKSLTMMTPDLDTVATHPDYQRRGAGSMLVKCTGGPVPCQNCHRLRLECTFNYPESAVSSEPGDPHNLLAPTETLTEAGTKRRRIAAACTECRAQKAKCSGHRPQCFHCNRRNLTCSYPTLPSRRKSRQAGQPQQSASPESSSTCTLSQSASYEAESTLQHYARPPSLNTSLEQSLLSTDVIRQHLEVFFDHVYPLGYDFFHRPSMMEDFYAGKLPPILCTSICAAAAIFVSRSRESRIMSIQWAKEVDGYIFANLNVFKVLNIQLMALSKFQNFAYRQFGKVWLLISTAARLCVSFQLNDDRPLPPDADTATVIRRECDRRLVWHVWWMDKGFSAGFDEFTCLPSRWMRIGLPNPEHTFRHGLLKPTSKLSDGVEALASHDAGARAYLMILYSLRCDILRSTKEIVLESRRDSSPAVVAKAVATLKELRDKLTRFLDHMPSHIRPIERSMFSHSTTPEFSAYITLNSWFLQSSCDLYRTCLPGHARESAAASFIAKAPPDFVSSWRALAVSHALRLARMWEHLQALRSKGALHSKQTRIPIGLGYGNMVHQCTKTLLTARRYGLYKNLTDPITGSPVELDDETVDALCQSNVALLDDMSNIVPIIAVLQQDVKKMIETENHNRHLTVESPEEAAPVSSEVQRNTLLSRYHPLAQSFDADAKTVDEIAIQHSDSPQLSARSLAPSQGGDVSMADDSSHYQMQAPSDIYQPTTAHSIGLGQIDPGFDGPMTWSGFAENQLAQDYYVAPSQFDMSGELSWFLSSYLDSDPATSGVQTSS</sequence>
<accession>A0A9P6ICF4</accession>
<dbReference type="PROSITE" id="PS00463">
    <property type="entry name" value="ZN2_CY6_FUNGAL_1"/>
    <property type="match status" value="1"/>
</dbReference>
<dbReference type="CDD" id="cd12148">
    <property type="entry name" value="fungal_TF_MHR"/>
    <property type="match status" value="1"/>
</dbReference>
<dbReference type="GO" id="GO:0000981">
    <property type="term" value="F:DNA-binding transcription factor activity, RNA polymerase II-specific"/>
    <property type="evidence" value="ECO:0007669"/>
    <property type="project" value="InterPro"/>
</dbReference>
<dbReference type="InterPro" id="IPR050815">
    <property type="entry name" value="TF_fung"/>
</dbReference>
<evidence type="ECO:0000313" key="8">
    <source>
        <dbReference type="EMBL" id="KAF9880842.1"/>
    </source>
</evidence>
<evidence type="ECO:0000256" key="1">
    <source>
        <dbReference type="ARBA" id="ARBA00004123"/>
    </source>
</evidence>
<dbReference type="Pfam" id="PF00172">
    <property type="entry name" value="Zn_clus"/>
    <property type="match status" value="1"/>
</dbReference>
<organism evidence="8 9">
    <name type="scientific">Colletotrichum karsti</name>
    <dbReference type="NCBI Taxonomy" id="1095194"/>
    <lineage>
        <taxon>Eukaryota</taxon>
        <taxon>Fungi</taxon>
        <taxon>Dikarya</taxon>
        <taxon>Ascomycota</taxon>
        <taxon>Pezizomycotina</taxon>
        <taxon>Sordariomycetes</taxon>
        <taxon>Hypocreomycetidae</taxon>
        <taxon>Glomerellales</taxon>
        <taxon>Glomerellaceae</taxon>
        <taxon>Colletotrichum</taxon>
        <taxon>Colletotrichum boninense species complex</taxon>
    </lineage>
</organism>
<evidence type="ECO:0000313" key="9">
    <source>
        <dbReference type="Proteomes" id="UP000781932"/>
    </source>
</evidence>
<dbReference type="EMBL" id="JAATWM020000004">
    <property type="protein sequence ID" value="KAF9880842.1"/>
    <property type="molecule type" value="Genomic_DNA"/>
</dbReference>
<feature type="compositionally biased region" description="Low complexity" evidence="6">
    <location>
        <begin position="273"/>
        <end position="290"/>
    </location>
</feature>
<dbReference type="Gene3D" id="4.10.240.10">
    <property type="entry name" value="Zn(2)-C6 fungal-type DNA-binding domain"/>
    <property type="match status" value="1"/>
</dbReference>
<dbReference type="Gene3D" id="3.40.630.30">
    <property type="match status" value="1"/>
</dbReference>
<keyword evidence="2" id="KW-0479">Metal-binding</keyword>
<dbReference type="OrthoDB" id="4685598at2759"/>
<dbReference type="InterPro" id="IPR001138">
    <property type="entry name" value="Zn2Cys6_DnaBD"/>
</dbReference>
<feature type="region of interest" description="Disordered" evidence="6">
    <location>
        <begin position="264"/>
        <end position="290"/>
    </location>
</feature>
<comment type="subcellular location">
    <subcellularLocation>
        <location evidence="1">Nucleus</location>
    </subcellularLocation>
</comment>
<gene>
    <name evidence="8" type="ORF">CkaCkLH20_01884</name>
</gene>
<protein>
    <recommendedName>
        <fullName evidence="7">Zn(2)-C6 fungal-type domain-containing protein</fullName>
    </recommendedName>
</protein>
<dbReference type="RefSeq" id="XP_038750303.1">
    <property type="nucleotide sequence ID" value="XM_038884603.1"/>
</dbReference>
<name>A0A9P6ICF4_9PEZI</name>
<feature type="domain" description="Zn(2)-C6 fungal-type" evidence="7">
    <location>
        <begin position="232"/>
        <end position="262"/>
    </location>
</feature>
<comment type="caution">
    <text evidence="8">The sequence shown here is derived from an EMBL/GenBank/DDBJ whole genome shotgun (WGS) entry which is preliminary data.</text>
</comment>
<dbReference type="InterPro" id="IPR036864">
    <property type="entry name" value="Zn2-C6_fun-type_DNA-bd_sf"/>
</dbReference>
<keyword evidence="4" id="KW-0804">Transcription</keyword>
<keyword evidence="3" id="KW-0805">Transcription regulation</keyword>
<reference evidence="8" key="1">
    <citation type="submission" date="2020-03" db="EMBL/GenBank/DDBJ databases">
        <authorList>
            <person name="He L."/>
        </authorList>
    </citation>
    <scope>NUCLEOTIDE SEQUENCE</scope>
    <source>
        <strain evidence="8">CkLH20</strain>
    </source>
</reference>
<evidence type="ECO:0000256" key="2">
    <source>
        <dbReference type="ARBA" id="ARBA00022723"/>
    </source>
</evidence>
<dbReference type="InterPro" id="IPR007219">
    <property type="entry name" value="XnlR_reg_dom"/>
</dbReference>
<keyword evidence="5" id="KW-0539">Nucleus</keyword>
<dbReference type="PANTHER" id="PTHR47338:SF7">
    <property type="entry name" value="ZN(II)2CYS6 TRANSCRIPTION FACTOR (EUROFUNG)"/>
    <property type="match status" value="1"/>
</dbReference>
<reference evidence="8" key="2">
    <citation type="submission" date="2020-11" db="EMBL/GenBank/DDBJ databases">
        <title>Whole genome sequencing of Colletotrichum sp.</title>
        <authorList>
            <person name="Li H."/>
        </authorList>
    </citation>
    <scope>NUCLEOTIDE SEQUENCE</scope>
    <source>
        <strain evidence="8">CkLH20</strain>
    </source>
</reference>
<dbReference type="InterPro" id="IPR016181">
    <property type="entry name" value="Acyl_CoA_acyltransferase"/>
</dbReference>
<evidence type="ECO:0000256" key="3">
    <source>
        <dbReference type="ARBA" id="ARBA00023015"/>
    </source>
</evidence>
<dbReference type="SMART" id="SM00066">
    <property type="entry name" value="GAL4"/>
    <property type="match status" value="1"/>
</dbReference>
<dbReference type="GO" id="GO:0003677">
    <property type="term" value="F:DNA binding"/>
    <property type="evidence" value="ECO:0007669"/>
    <property type="project" value="InterPro"/>
</dbReference>
<dbReference type="Pfam" id="PF04082">
    <property type="entry name" value="Fungal_trans"/>
    <property type="match status" value="1"/>
</dbReference>
<dbReference type="GeneID" id="62157677"/>
<dbReference type="GO" id="GO:0008270">
    <property type="term" value="F:zinc ion binding"/>
    <property type="evidence" value="ECO:0007669"/>
    <property type="project" value="InterPro"/>
</dbReference>
<evidence type="ECO:0000256" key="5">
    <source>
        <dbReference type="ARBA" id="ARBA00023242"/>
    </source>
</evidence>
<dbReference type="PROSITE" id="PS50048">
    <property type="entry name" value="ZN2_CY6_FUNGAL_2"/>
    <property type="match status" value="1"/>
</dbReference>
<evidence type="ECO:0000259" key="7">
    <source>
        <dbReference type="PROSITE" id="PS50048"/>
    </source>
</evidence>
<dbReference type="GO" id="GO:0006351">
    <property type="term" value="P:DNA-templated transcription"/>
    <property type="evidence" value="ECO:0007669"/>
    <property type="project" value="InterPro"/>
</dbReference>
<dbReference type="SUPFAM" id="SSF55729">
    <property type="entry name" value="Acyl-CoA N-acyltransferases (Nat)"/>
    <property type="match status" value="1"/>
</dbReference>
<dbReference type="AlphaFoldDB" id="A0A9P6ICF4"/>
<dbReference type="SUPFAM" id="SSF57701">
    <property type="entry name" value="Zn2/Cys6 DNA-binding domain"/>
    <property type="match status" value="1"/>
</dbReference>
<dbReference type="GO" id="GO:0005634">
    <property type="term" value="C:nucleus"/>
    <property type="evidence" value="ECO:0007669"/>
    <property type="project" value="UniProtKB-SubCell"/>
</dbReference>
<evidence type="ECO:0000256" key="6">
    <source>
        <dbReference type="SAM" id="MobiDB-lite"/>
    </source>
</evidence>
<dbReference type="PANTHER" id="PTHR47338">
    <property type="entry name" value="ZN(II)2CYS6 TRANSCRIPTION FACTOR (EUROFUNG)-RELATED"/>
    <property type="match status" value="1"/>
</dbReference>